<comment type="caution">
    <text evidence="1">The sequence shown here is derived from an EMBL/GenBank/DDBJ whole genome shotgun (WGS) entry which is preliminary data.</text>
</comment>
<dbReference type="AlphaFoldDB" id="E7N5B8"/>
<name>E7N5B8_9FIRM</name>
<gene>
    <name evidence="1" type="ORF">HMPREF9555_02213</name>
</gene>
<protein>
    <submittedName>
        <fullName evidence="1">Uncharacterized protein</fullName>
    </submittedName>
</protein>
<reference evidence="1 2" key="1">
    <citation type="submission" date="2010-08" db="EMBL/GenBank/DDBJ databases">
        <authorList>
            <person name="Weinstock G."/>
            <person name="Sodergren E."/>
            <person name="Clifton S."/>
            <person name="Fulton L."/>
            <person name="Fulton B."/>
            <person name="Courtney L."/>
            <person name="Fronick C."/>
            <person name="Harrison M."/>
            <person name="Strong C."/>
            <person name="Farmer C."/>
            <person name="Delahaunty K."/>
            <person name="Markovic C."/>
            <person name="Hall O."/>
            <person name="Minx P."/>
            <person name="Tomlinson C."/>
            <person name="Mitreva M."/>
            <person name="Hou S."/>
            <person name="Chen J."/>
            <person name="Wollam A."/>
            <person name="Pepin K.H."/>
            <person name="Johnson M."/>
            <person name="Bhonagiri V."/>
            <person name="Zhang X."/>
            <person name="Suruliraj S."/>
            <person name="Warren W."/>
            <person name="Chinwalla A."/>
            <person name="Mardis E.R."/>
            <person name="Wilson R.K."/>
        </authorList>
    </citation>
    <scope>NUCLEOTIDE SEQUENCE [LARGE SCALE GENOMIC DNA]</scope>
    <source>
        <strain evidence="1 2">F0399</strain>
    </source>
</reference>
<sequence length="56" mass="6649">MTTLILYLRFQTHRLSLKSLFHCRGIHRRCFGYLKSSASQYVKHKKDNPHGLSFLI</sequence>
<accession>E7N5B8</accession>
<evidence type="ECO:0000313" key="2">
    <source>
        <dbReference type="Proteomes" id="UP000004633"/>
    </source>
</evidence>
<keyword evidence="2" id="KW-1185">Reference proteome</keyword>
<dbReference type="STRING" id="749551.HMPREF9555_02213"/>
<dbReference type="EMBL" id="AECV01000064">
    <property type="protein sequence ID" value="EFW28610.1"/>
    <property type="molecule type" value="Genomic_DNA"/>
</dbReference>
<dbReference type="Proteomes" id="UP000004633">
    <property type="component" value="Unassembled WGS sequence"/>
</dbReference>
<evidence type="ECO:0000313" key="1">
    <source>
        <dbReference type="EMBL" id="EFW28610.1"/>
    </source>
</evidence>
<proteinExistence type="predicted"/>
<dbReference type="HOGENOM" id="CLU_3011768_0_0_9"/>
<organism evidence="1 2">
    <name type="scientific">Selenomonas artemidis F0399</name>
    <dbReference type="NCBI Taxonomy" id="749551"/>
    <lineage>
        <taxon>Bacteria</taxon>
        <taxon>Bacillati</taxon>
        <taxon>Bacillota</taxon>
        <taxon>Negativicutes</taxon>
        <taxon>Selenomonadales</taxon>
        <taxon>Selenomonadaceae</taxon>
        <taxon>Selenomonas</taxon>
    </lineage>
</organism>